<feature type="transmembrane region" description="Helical" evidence="4">
    <location>
        <begin position="29"/>
        <end position="49"/>
    </location>
</feature>
<dbReference type="InterPro" id="IPR019826">
    <property type="entry name" value="Carboxylesterase_B_AS"/>
</dbReference>
<feature type="domain" description="Carboxylesterase type B" evidence="5">
    <location>
        <begin position="348"/>
        <end position="578"/>
    </location>
</feature>
<keyword evidence="2" id="KW-0325">Glycoprotein</keyword>
<comment type="caution">
    <text evidence="6">The sequence shown here is derived from an EMBL/GenBank/DDBJ whole genome shotgun (WGS) entry which is preliminary data.</text>
</comment>
<dbReference type="PROSITE" id="PS00122">
    <property type="entry name" value="CARBOXYLESTERASE_B_1"/>
    <property type="match status" value="1"/>
</dbReference>
<name>A0A8J2LHB3_9HEXA</name>
<protein>
    <recommendedName>
        <fullName evidence="3">Carboxylic ester hydrolase</fullName>
        <ecNumber evidence="3">3.1.1.-</ecNumber>
    </recommendedName>
</protein>
<evidence type="ECO:0000256" key="3">
    <source>
        <dbReference type="RuleBase" id="RU361235"/>
    </source>
</evidence>
<dbReference type="PANTHER" id="PTHR11559">
    <property type="entry name" value="CARBOXYLESTERASE"/>
    <property type="match status" value="1"/>
</dbReference>
<evidence type="ECO:0000313" key="6">
    <source>
        <dbReference type="EMBL" id="CAG7835488.1"/>
    </source>
</evidence>
<evidence type="ECO:0000259" key="5">
    <source>
        <dbReference type="Pfam" id="PF00135"/>
    </source>
</evidence>
<dbReference type="EC" id="3.1.1.-" evidence="3"/>
<keyword evidence="4" id="KW-0472">Membrane</keyword>
<reference evidence="6" key="1">
    <citation type="submission" date="2021-06" db="EMBL/GenBank/DDBJ databases">
        <authorList>
            <person name="Hodson N. C."/>
            <person name="Mongue J. A."/>
            <person name="Jaron S. K."/>
        </authorList>
    </citation>
    <scope>NUCLEOTIDE SEQUENCE</scope>
</reference>
<dbReference type="Proteomes" id="UP000708208">
    <property type="component" value="Unassembled WGS sequence"/>
</dbReference>
<feature type="domain" description="Carboxylesterase type B" evidence="5">
    <location>
        <begin position="86"/>
        <end position="324"/>
    </location>
</feature>
<keyword evidence="4" id="KW-0812">Transmembrane</keyword>
<dbReference type="Pfam" id="PF00135">
    <property type="entry name" value="COesterase"/>
    <property type="match status" value="2"/>
</dbReference>
<organism evidence="6 7">
    <name type="scientific">Allacma fusca</name>
    <dbReference type="NCBI Taxonomy" id="39272"/>
    <lineage>
        <taxon>Eukaryota</taxon>
        <taxon>Metazoa</taxon>
        <taxon>Ecdysozoa</taxon>
        <taxon>Arthropoda</taxon>
        <taxon>Hexapoda</taxon>
        <taxon>Collembola</taxon>
        <taxon>Symphypleona</taxon>
        <taxon>Sminthuridae</taxon>
        <taxon>Allacma</taxon>
    </lineage>
</organism>
<evidence type="ECO:0000256" key="4">
    <source>
        <dbReference type="SAM" id="Phobius"/>
    </source>
</evidence>
<keyword evidence="3" id="KW-0378">Hydrolase</keyword>
<keyword evidence="7" id="KW-1185">Reference proteome</keyword>
<dbReference type="EMBL" id="CAJVCH010570638">
    <property type="protein sequence ID" value="CAG7835488.1"/>
    <property type="molecule type" value="Genomic_DNA"/>
</dbReference>
<gene>
    <name evidence="6" type="ORF">AFUS01_LOCUS44853</name>
</gene>
<dbReference type="InterPro" id="IPR002018">
    <property type="entry name" value="CarbesteraseB"/>
</dbReference>
<proteinExistence type="inferred from homology"/>
<dbReference type="GO" id="GO:0052689">
    <property type="term" value="F:carboxylic ester hydrolase activity"/>
    <property type="evidence" value="ECO:0007669"/>
    <property type="project" value="UniProtKB-KW"/>
</dbReference>
<evidence type="ECO:0000256" key="2">
    <source>
        <dbReference type="ARBA" id="ARBA00023180"/>
    </source>
</evidence>
<evidence type="ECO:0000313" key="7">
    <source>
        <dbReference type="Proteomes" id="UP000708208"/>
    </source>
</evidence>
<keyword evidence="1" id="KW-0719">Serine esterase</keyword>
<evidence type="ECO:0000256" key="1">
    <source>
        <dbReference type="ARBA" id="ARBA00022487"/>
    </source>
</evidence>
<dbReference type="AlphaFoldDB" id="A0A8J2LHB3"/>
<keyword evidence="4" id="KW-1133">Transmembrane helix</keyword>
<sequence length="589" mass="66835">MADYFEDVPLVVTTASYERAQRKRYKRNVAISIGLVALAIVVIILVVSLSSNGNANQIPQVQKAVSLRLEASGDDSSGNNTKIRKSPIVRVKQGRLQGAILKSRKGRNYYSFFNIPYGKPPIKELRFENPEPAGRWKERIYDATKVKTWCVNGDKTKENAITGSEDCLHVHVSTVKLPSRRNKTLVPVMVYIYGGAFKSGYASRFQPHYFMDEDIVVVLIEFRSGVFGHLNTGDGVIGGNLSLKDQSLALKWVRDNIQAFGGNPNQVVLFGNSAGSISVHAHLLSEMSRGLFHGAISQSGVSLGPNMPDTFLNNPGSIARRFANVVRPGIAWGLTGETVPTNEDRSKMFFKDKPINLMRNGDLTKVPWIVGVNSAEEFYDAYELVQNKTAVAILNQNWTTLILEDKLGLLPDDDLVDDEIRQLYFNDSDKITREDRYGLTNLLSDRKYLHPCRTAGMLHSKHSPVYFYYFNKESNFSLHDDKKYDFPPPYGAGHGDDLQYLFNYDRYPEVTLTDERMEFSEDMIKIWVSFAYNLAPDPMGLEPWQPIQESQDGLIWYQMNDKPLRKNIEPFTARMKFWDRITEQMNLYG</sequence>
<dbReference type="OrthoDB" id="6495301at2759"/>
<dbReference type="InterPro" id="IPR050309">
    <property type="entry name" value="Type-B_Carboxylest/Lipase"/>
</dbReference>
<accession>A0A8J2LHB3</accession>
<comment type="similarity">
    <text evidence="3">Belongs to the type-B carboxylesterase/lipase family.</text>
</comment>